<evidence type="ECO:0000313" key="1">
    <source>
        <dbReference type="EMBL" id="UNH40946.1"/>
    </source>
</evidence>
<proteinExistence type="predicted"/>
<geneLocation type="plasmid" evidence="1 2">
    <name>pW1-b</name>
</geneLocation>
<organism evidence="1 2">
    <name type="scientific">Moellerella wisconsensis</name>
    <dbReference type="NCBI Taxonomy" id="158849"/>
    <lineage>
        <taxon>Bacteria</taxon>
        <taxon>Pseudomonadati</taxon>
        <taxon>Pseudomonadota</taxon>
        <taxon>Gammaproteobacteria</taxon>
        <taxon>Enterobacterales</taxon>
        <taxon>Morganellaceae</taxon>
        <taxon>Moellerella</taxon>
    </lineage>
</organism>
<accession>A0ACD3YFW0</accession>
<keyword evidence="2" id="KW-1185">Reference proteome</keyword>
<name>A0ACD3YFW0_9GAMM</name>
<sequence>MLKKFLLSIAVFLSFVLLSSAYASKTTTDTASFTKQVSNCRAYIDGMTFPAVVVDTRRSFIVFVDGREYASPALVNGSGDLVSSAESDKFKITSEGYTVSTPDGVFDIRKCQLS</sequence>
<gene>
    <name evidence="1" type="ORF">MNY70_18450</name>
</gene>
<keyword evidence="1" id="KW-0614">Plasmid</keyword>
<dbReference type="Proteomes" id="UP000829420">
    <property type="component" value="Plasmid pW1-b"/>
</dbReference>
<dbReference type="EMBL" id="CP093257">
    <property type="protein sequence ID" value="UNH40946.1"/>
    <property type="molecule type" value="Genomic_DNA"/>
</dbReference>
<protein>
    <submittedName>
        <fullName evidence="1">Uncharacterized protein</fullName>
    </submittedName>
</protein>
<evidence type="ECO:0000313" key="2">
    <source>
        <dbReference type="Proteomes" id="UP000829420"/>
    </source>
</evidence>
<reference evidence="1" key="1">
    <citation type="submission" date="2022-03" db="EMBL/GenBank/DDBJ databases">
        <title>ESBL-producing Moellerella wisconsensis and Escherichia marmotae isolated from wild game meat.</title>
        <authorList>
            <person name="Biggel M."/>
        </authorList>
    </citation>
    <scope>NUCLEOTIDE SEQUENCE</scope>
    <source>
        <strain evidence="1">W1</strain>
    </source>
</reference>